<dbReference type="Pfam" id="PF01171">
    <property type="entry name" value="ATP_bind_3"/>
    <property type="match status" value="1"/>
</dbReference>
<dbReference type="InterPro" id="IPR012094">
    <property type="entry name" value="tRNA_Ile_lys_synt"/>
</dbReference>
<keyword evidence="3 7" id="KW-0819">tRNA processing</keyword>
<comment type="domain">
    <text evidence="7">The N-terminal region contains the highly conserved SGGXDS motif, predicted to be a P-loop motif involved in ATP binding.</text>
</comment>
<dbReference type="GO" id="GO:0032267">
    <property type="term" value="F:tRNA(Ile)-lysidine synthase activity"/>
    <property type="evidence" value="ECO:0007669"/>
    <property type="project" value="UniProtKB-EC"/>
</dbReference>
<evidence type="ECO:0000256" key="7">
    <source>
        <dbReference type="HAMAP-Rule" id="MF_01161"/>
    </source>
</evidence>
<feature type="domain" description="tRNA(Ile)-lysidine/2-thiocytidine synthase N-terminal" evidence="8">
    <location>
        <begin position="28"/>
        <end position="211"/>
    </location>
</feature>
<comment type="similarity">
    <text evidence="7">Belongs to the tRNA(Ile)-lysidine synthase family.</text>
</comment>
<keyword evidence="4 7" id="KW-0547">Nucleotide-binding</keyword>
<dbReference type="InterPro" id="IPR015262">
    <property type="entry name" value="tRNA_Ile_lys_synt_subst-bd"/>
</dbReference>
<comment type="subcellular location">
    <subcellularLocation>
        <location evidence="7">Cytoplasm</location>
    </subcellularLocation>
</comment>
<evidence type="ECO:0000256" key="6">
    <source>
        <dbReference type="ARBA" id="ARBA00048539"/>
    </source>
</evidence>
<gene>
    <name evidence="7" type="primary">tilS</name>
    <name evidence="10" type="ORF">SAMN02745664_104106</name>
</gene>
<keyword evidence="1 7" id="KW-0963">Cytoplasm</keyword>
<dbReference type="GO" id="GO:0006400">
    <property type="term" value="P:tRNA modification"/>
    <property type="evidence" value="ECO:0007669"/>
    <property type="project" value="UniProtKB-UniRule"/>
</dbReference>
<dbReference type="InterPro" id="IPR014729">
    <property type="entry name" value="Rossmann-like_a/b/a_fold"/>
</dbReference>
<evidence type="ECO:0000256" key="5">
    <source>
        <dbReference type="ARBA" id="ARBA00022840"/>
    </source>
</evidence>
<proteinExistence type="inferred from homology"/>
<dbReference type="Pfam" id="PF09179">
    <property type="entry name" value="TilS"/>
    <property type="match status" value="1"/>
</dbReference>
<dbReference type="STRING" id="34061.B0189_06710"/>
<dbReference type="InterPro" id="IPR011063">
    <property type="entry name" value="TilS/TtcA_N"/>
</dbReference>
<dbReference type="PANTHER" id="PTHR43033">
    <property type="entry name" value="TRNA(ILE)-LYSIDINE SYNTHASE-RELATED"/>
    <property type="match status" value="1"/>
</dbReference>
<sequence length="458" mass="53000">MNTDVLSTTLLEAYQDYYARKQGGNGRLYLACSGGRDSLSLAYACWLLYQQGRIDKLPILLHVHHGWQTANDDWAKMLSSWAVQYGFECHILPVKLSKNSETHARDARYQAMMSMMACDDVLMLAHHANDQAETVLMRLADGAGLQGLSGIKTWQKKSLMIENSAKTIMLWRPWLTATRECISRFAHQHELPYVDDATNLDDRYMRGHLRQHILPQLAIMNPKAITNISRSAALLGGYLAVIDDWLAEKIPLCVDVDNLPYQQVLFLPKLYQFDEAVQQLLIHHWLQADEPVAPPQAISVQVHRLAYRHDNDHNSQIWWQGRQAAYVICRYDNCLYRYRQDVWQLLQHSMIQPQRNQDGWVLLDDGNCQLQLHCPPSQITTVQQQKITIGQYQYRGKKLAQKLRIPTWLRRHLWQLSIDDNQYLIAPMMAWRLPSGDGLDNFAPIGRMVYNDKPNRTL</sequence>
<accession>A0A1N7EE89</accession>
<dbReference type="HAMAP" id="MF_01161">
    <property type="entry name" value="tRNA_Ile_lys_synt"/>
    <property type="match status" value="1"/>
</dbReference>
<dbReference type="EC" id="6.3.4.19" evidence="7"/>
<keyword evidence="5 7" id="KW-0067">ATP-binding</keyword>
<dbReference type="NCBIfam" id="TIGR02432">
    <property type="entry name" value="lysidine_TilS_N"/>
    <property type="match status" value="1"/>
</dbReference>
<dbReference type="GO" id="GO:0005737">
    <property type="term" value="C:cytoplasm"/>
    <property type="evidence" value="ECO:0007669"/>
    <property type="project" value="UniProtKB-SubCell"/>
</dbReference>
<dbReference type="RefSeq" id="WP_076554963.1">
    <property type="nucleotide sequence ID" value="NZ_FTNU01000004.1"/>
</dbReference>
<dbReference type="Gene3D" id="1.20.59.20">
    <property type="match status" value="1"/>
</dbReference>
<evidence type="ECO:0000259" key="9">
    <source>
        <dbReference type="Pfam" id="PF09179"/>
    </source>
</evidence>
<evidence type="ECO:0000256" key="3">
    <source>
        <dbReference type="ARBA" id="ARBA00022694"/>
    </source>
</evidence>
<name>A0A1N7EE89_9GAMM</name>
<keyword evidence="11" id="KW-1185">Reference proteome</keyword>
<evidence type="ECO:0000256" key="2">
    <source>
        <dbReference type="ARBA" id="ARBA00022598"/>
    </source>
</evidence>
<keyword evidence="2 7" id="KW-0436">Ligase</keyword>
<feature type="domain" description="tRNA(Ile)-lysidine synthase substrate-binding" evidence="9">
    <location>
        <begin position="267"/>
        <end position="336"/>
    </location>
</feature>
<reference evidence="11" key="1">
    <citation type="submission" date="2017-01" db="EMBL/GenBank/DDBJ databases">
        <authorList>
            <person name="Varghese N."/>
            <person name="Submissions S."/>
        </authorList>
    </citation>
    <scope>NUCLEOTIDE SEQUENCE [LARGE SCALE GENOMIC DNA]</scope>
    <source>
        <strain evidence="11">DSM 21768</strain>
    </source>
</reference>
<dbReference type="PANTHER" id="PTHR43033:SF1">
    <property type="entry name" value="TRNA(ILE)-LYSIDINE SYNTHASE-RELATED"/>
    <property type="match status" value="1"/>
</dbReference>
<dbReference type="InterPro" id="IPR012795">
    <property type="entry name" value="tRNA_Ile_lys_synt_N"/>
</dbReference>
<comment type="catalytic activity">
    <reaction evidence="6 7">
        <text>cytidine(34) in tRNA(Ile2) + L-lysine + ATP = lysidine(34) in tRNA(Ile2) + AMP + diphosphate + H(+)</text>
        <dbReference type="Rhea" id="RHEA:43744"/>
        <dbReference type="Rhea" id="RHEA-COMP:10625"/>
        <dbReference type="Rhea" id="RHEA-COMP:10670"/>
        <dbReference type="ChEBI" id="CHEBI:15378"/>
        <dbReference type="ChEBI" id="CHEBI:30616"/>
        <dbReference type="ChEBI" id="CHEBI:32551"/>
        <dbReference type="ChEBI" id="CHEBI:33019"/>
        <dbReference type="ChEBI" id="CHEBI:82748"/>
        <dbReference type="ChEBI" id="CHEBI:83665"/>
        <dbReference type="ChEBI" id="CHEBI:456215"/>
        <dbReference type="EC" id="6.3.4.19"/>
    </reaction>
</comment>
<organism evidence="10 11">
    <name type="scientific">Moraxella cuniculi DSM 21768</name>
    <dbReference type="NCBI Taxonomy" id="1122245"/>
    <lineage>
        <taxon>Bacteria</taxon>
        <taxon>Pseudomonadati</taxon>
        <taxon>Pseudomonadota</taxon>
        <taxon>Gammaproteobacteria</taxon>
        <taxon>Moraxellales</taxon>
        <taxon>Moraxellaceae</taxon>
        <taxon>Moraxella</taxon>
    </lineage>
</organism>
<evidence type="ECO:0000256" key="4">
    <source>
        <dbReference type="ARBA" id="ARBA00022741"/>
    </source>
</evidence>
<dbReference type="SUPFAM" id="SSF52402">
    <property type="entry name" value="Adenine nucleotide alpha hydrolases-like"/>
    <property type="match status" value="1"/>
</dbReference>
<dbReference type="EMBL" id="FTNU01000004">
    <property type="protein sequence ID" value="SIR86390.1"/>
    <property type="molecule type" value="Genomic_DNA"/>
</dbReference>
<evidence type="ECO:0000313" key="10">
    <source>
        <dbReference type="EMBL" id="SIR86390.1"/>
    </source>
</evidence>
<dbReference type="AlphaFoldDB" id="A0A1N7EE89"/>
<dbReference type="Gene3D" id="3.40.50.620">
    <property type="entry name" value="HUPs"/>
    <property type="match status" value="1"/>
</dbReference>
<feature type="binding site" evidence="7">
    <location>
        <begin position="33"/>
        <end position="38"/>
    </location>
    <ligand>
        <name>ATP</name>
        <dbReference type="ChEBI" id="CHEBI:30616"/>
    </ligand>
</feature>
<dbReference type="SUPFAM" id="SSF82829">
    <property type="entry name" value="MesJ substrate recognition domain-like"/>
    <property type="match status" value="1"/>
</dbReference>
<evidence type="ECO:0000256" key="1">
    <source>
        <dbReference type="ARBA" id="ARBA00022490"/>
    </source>
</evidence>
<evidence type="ECO:0000313" key="11">
    <source>
        <dbReference type="Proteomes" id="UP000187495"/>
    </source>
</evidence>
<dbReference type="CDD" id="cd01992">
    <property type="entry name" value="TilS_N"/>
    <property type="match status" value="1"/>
</dbReference>
<comment type="function">
    <text evidence="7">Ligates lysine onto the cytidine present at position 34 of the AUA codon-specific tRNA(Ile) that contains the anticodon CAU, in an ATP-dependent manner. Cytidine is converted to lysidine, thus changing the amino acid specificity of the tRNA from methionine to isoleucine.</text>
</comment>
<dbReference type="Proteomes" id="UP000187495">
    <property type="component" value="Unassembled WGS sequence"/>
</dbReference>
<protein>
    <recommendedName>
        <fullName evidence="7">tRNA(Ile)-lysidine synthase</fullName>
        <ecNumber evidence="7">6.3.4.19</ecNumber>
    </recommendedName>
    <alternativeName>
        <fullName evidence="7">tRNA(Ile)-2-lysyl-cytidine synthase</fullName>
    </alternativeName>
    <alternativeName>
        <fullName evidence="7">tRNA(Ile)-lysidine synthetase</fullName>
    </alternativeName>
</protein>
<evidence type="ECO:0000259" key="8">
    <source>
        <dbReference type="Pfam" id="PF01171"/>
    </source>
</evidence>
<dbReference type="GO" id="GO:0005524">
    <property type="term" value="F:ATP binding"/>
    <property type="evidence" value="ECO:0007669"/>
    <property type="project" value="UniProtKB-UniRule"/>
</dbReference>